<reference evidence="9 10" key="1">
    <citation type="journal article" date="2014" name="BMC Genomics">
        <title>Comparison of environmental and isolate Sulfobacillus genomes reveals diverse carbon, sulfur, nitrogen, and hydrogen metabolisms.</title>
        <authorList>
            <person name="Justice N.B."/>
            <person name="Norman A."/>
            <person name="Brown C.T."/>
            <person name="Singh A."/>
            <person name="Thomas B.C."/>
            <person name="Banfield J.F."/>
        </authorList>
    </citation>
    <scope>NUCLEOTIDE SEQUENCE [LARGE SCALE GENOMIC DNA]</scope>
    <source>
        <strain evidence="9">AMDSBA4</strain>
    </source>
</reference>
<organism evidence="9 10">
    <name type="scientific">Sulfobacillus benefaciens</name>
    <dbReference type="NCBI Taxonomy" id="453960"/>
    <lineage>
        <taxon>Bacteria</taxon>
        <taxon>Bacillati</taxon>
        <taxon>Bacillota</taxon>
        <taxon>Clostridia</taxon>
        <taxon>Eubacteriales</taxon>
        <taxon>Clostridiales Family XVII. Incertae Sedis</taxon>
        <taxon>Sulfobacillus</taxon>
    </lineage>
</organism>
<dbReference type="GO" id="GO:0046872">
    <property type="term" value="F:metal ion binding"/>
    <property type="evidence" value="ECO:0007669"/>
    <property type="project" value="UniProtKB-KW"/>
</dbReference>
<comment type="similarity">
    <text evidence="6">Belongs to the peptidase M48 family.</text>
</comment>
<name>A0A2T2XI04_9FIRM</name>
<evidence type="ECO:0000256" key="3">
    <source>
        <dbReference type="ARBA" id="ARBA00022801"/>
    </source>
</evidence>
<keyword evidence="2" id="KW-0479">Metal-binding</keyword>
<evidence type="ECO:0000256" key="2">
    <source>
        <dbReference type="ARBA" id="ARBA00022723"/>
    </source>
</evidence>
<feature type="transmembrane region" description="Helical" evidence="7">
    <location>
        <begin position="257"/>
        <end position="278"/>
    </location>
</feature>
<dbReference type="Pfam" id="PF01435">
    <property type="entry name" value="Peptidase_M48"/>
    <property type="match status" value="1"/>
</dbReference>
<evidence type="ECO:0000313" key="9">
    <source>
        <dbReference type="EMBL" id="PSR34087.1"/>
    </source>
</evidence>
<gene>
    <name evidence="9" type="ORF">C7B46_06710</name>
</gene>
<dbReference type="InterPro" id="IPR052173">
    <property type="entry name" value="Beta-lactam_resp_regulator"/>
</dbReference>
<evidence type="ECO:0000256" key="5">
    <source>
        <dbReference type="ARBA" id="ARBA00023049"/>
    </source>
</evidence>
<evidence type="ECO:0000256" key="7">
    <source>
        <dbReference type="SAM" id="Phobius"/>
    </source>
</evidence>
<keyword evidence="3 6" id="KW-0378">Hydrolase</keyword>
<comment type="caution">
    <text evidence="9">The sequence shown here is derived from an EMBL/GenBank/DDBJ whole genome shotgun (WGS) entry which is preliminary data.</text>
</comment>
<dbReference type="Proteomes" id="UP000242972">
    <property type="component" value="Unassembled WGS sequence"/>
</dbReference>
<evidence type="ECO:0000256" key="1">
    <source>
        <dbReference type="ARBA" id="ARBA00022670"/>
    </source>
</evidence>
<sequence>MNPPNMRRQYRYLIVGIGWAFTIAGVLTFALVSSVRHLLWLGAMHRAHMAPIWLWGIIGLMTVGFIVFWYRIISSIAHHRQAQRRLAGYLWPRLEPFPYPVPDGLQHIAEWSLVNDDHLQQTFTWGLFSPHIVISKKLWDSLDGAAQTAVMYHEAAHAMSRDPLQQVVLQILAFALRPFGLGALYQRYLLHREIAADRLAVAACSGDDSALLTALLIAAKSHVNQVSEVGLLNALEVRIQFLETQRLPSENDMDLRLHLLSTTGAMLLVLGQGLVVWCH</sequence>
<keyword evidence="5 6" id="KW-0482">Metalloprotease</keyword>
<keyword evidence="1 6" id="KW-0645">Protease</keyword>
<dbReference type="GO" id="GO:0006508">
    <property type="term" value="P:proteolysis"/>
    <property type="evidence" value="ECO:0007669"/>
    <property type="project" value="UniProtKB-KW"/>
</dbReference>
<comment type="cofactor">
    <cofactor evidence="6">
        <name>Zn(2+)</name>
        <dbReference type="ChEBI" id="CHEBI:29105"/>
    </cofactor>
    <text evidence="6">Binds 1 zinc ion per subunit.</text>
</comment>
<dbReference type="PANTHER" id="PTHR34978:SF3">
    <property type="entry name" value="SLR0241 PROTEIN"/>
    <property type="match status" value="1"/>
</dbReference>
<keyword evidence="7" id="KW-0472">Membrane</keyword>
<dbReference type="InterPro" id="IPR001915">
    <property type="entry name" value="Peptidase_M48"/>
</dbReference>
<feature type="transmembrane region" description="Helical" evidence="7">
    <location>
        <begin position="12"/>
        <end position="32"/>
    </location>
</feature>
<accession>A0A2T2XI04</accession>
<proteinExistence type="inferred from homology"/>
<dbReference type="PANTHER" id="PTHR34978">
    <property type="entry name" value="POSSIBLE SENSOR-TRANSDUCER PROTEIN BLAR"/>
    <property type="match status" value="1"/>
</dbReference>
<dbReference type="AlphaFoldDB" id="A0A2T2XI04"/>
<keyword evidence="4 6" id="KW-0862">Zinc</keyword>
<protein>
    <recommendedName>
        <fullName evidence="8">Peptidase M48 domain-containing protein</fullName>
    </recommendedName>
</protein>
<evidence type="ECO:0000256" key="4">
    <source>
        <dbReference type="ARBA" id="ARBA00022833"/>
    </source>
</evidence>
<keyword evidence="7" id="KW-1133">Transmembrane helix</keyword>
<keyword evidence="7" id="KW-0812">Transmembrane</keyword>
<evidence type="ECO:0000313" key="10">
    <source>
        <dbReference type="Proteomes" id="UP000242972"/>
    </source>
</evidence>
<evidence type="ECO:0000256" key="6">
    <source>
        <dbReference type="RuleBase" id="RU003983"/>
    </source>
</evidence>
<feature type="domain" description="Peptidase M48" evidence="8">
    <location>
        <begin position="113"/>
        <end position="176"/>
    </location>
</feature>
<dbReference type="GO" id="GO:0004222">
    <property type="term" value="F:metalloendopeptidase activity"/>
    <property type="evidence" value="ECO:0007669"/>
    <property type="project" value="InterPro"/>
</dbReference>
<evidence type="ECO:0000259" key="8">
    <source>
        <dbReference type="Pfam" id="PF01435"/>
    </source>
</evidence>
<feature type="transmembrane region" description="Helical" evidence="7">
    <location>
        <begin position="52"/>
        <end position="70"/>
    </location>
</feature>
<dbReference type="EMBL" id="PXYW01000012">
    <property type="protein sequence ID" value="PSR34087.1"/>
    <property type="molecule type" value="Genomic_DNA"/>
</dbReference>